<dbReference type="RefSeq" id="WP_252766454.1">
    <property type="nucleotide sequence ID" value="NZ_CP097119.1"/>
</dbReference>
<accession>A0A9Q8ZTD5</accession>
<dbReference type="PANTHER" id="PTHR43358">
    <property type="entry name" value="ALPHA/BETA-HYDROLASE"/>
    <property type="match status" value="1"/>
</dbReference>
<evidence type="ECO:0000313" key="3">
    <source>
        <dbReference type="EMBL" id="USS88937.1"/>
    </source>
</evidence>
<dbReference type="InterPro" id="IPR052920">
    <property type="entry name" value="DNA-binding_regulatory"/>
</dbReference>
<keyword evidence="4" id="KW-1185">Reference proteome</keyword>
<dbReference type="SUPFAM" id="SSF53474">
    <property type="entry name" value="alpha/beta-Hydrolases"/>
    <property type="match status" value="1"/>
</dbReference>
<dbReference type="AlphaFoldDB" id="A0A9Q8ZTD5"/>
<keyword evidence="1" id="KW-0472">Membrane</keyword>
<keyword evidence="1" id="KW-0812">Transmembrane</keyword>
<keyword evidence="1" id="KW-1133">Transmembrane helix</keyword>
<organism evidence="3 4">
    <name type="scientific">Fructilactobacillus cliffordii</name>
    <dbReference type="NCBI Taxonomy" id="2940299"/>
    <lineage>
        <taxon>Bacteria</taxon>
        <taxon>Bacillati</taxon>
        <taxon>Bacillota</taxon>
        <taxon>Bacilli</taxon>
        <taxon>Lactobacillales</taxon>
        <taxon>Lactobacillaceae</taxon>
        <taxon>Fructilactobacillus</taxon>
    </lineage>
</organism>
<dbReference type="GO" id="GO:0016787">
    <property type="term" value="F:hydrolase activity"/>
    <property type="evidence" value="ECO:0007669"/>
    <property type="project" value="UniProtKB-KW"/>
</dbReference>
<sequence>MDKVKQKRVWPRVLVVLLIIVVVASGFAIYYLFNFAFQKGGFASQQGGNVNTEFYDETPSQTWTQKTKDGLLLKAHYFAAAQPTDKTVVVVHGYGSSARKMSSYIKMFHNDGYNVLAPDNRAFGDSQGHYVGYGWLDRIDLANWMKQLNEYNPHAEIGMFGVSMGAAEVMYTLPLAPKNVKFAIADCGYSSINAELAYELKTMFNLPSFPILPLASIYSKILAKYNFQQANTKQTLRNNQIPLFIIHGDADQFVPTKFAYQNYKNNGGKNKQIWIVKGAGHAQARSTDPEAYQQRTQAFAERWFNTQP</sequence>
<name>A0A9Q8ZTD5_9LACO</name>
<dbReference type="Proteomes" id="UP001055911">
    <property type="component" value="Chromosome"/>
</dbReference>
<protein>
    <submittedName>
        <fullName evidence="3">Alpha/beta hydrolase</fullName>
    </submittedName>
</protein>
<dbReference type="InterPro" id="IPR029058">
    <property type="entry name" value="AB_hydrolase_fold"/>
</dbReference>
<dbReference type="InterPro" id="IPR022742">
    <property type="entry name" value="Hydrolase_4"/>
</dbReference>
<dbReference type="Gene3D" id="3.40.50.1820">
    <property type="entry name" value="alpha/beta hydrolase"/>
    <property type="match status" value="1"/>
</dbReference>
<evidence type="ECO:0000313" key="4">
    <source>
        <dbReference type="Proteomes" id="UP001055911"/>
    </source>
</evidence>
<reference evidence="3" key="1">
    <citation type="submission" date="2022-05" db="EMBL/GenBank/DDBJ databases">
        <authorList>
            <person name="Oliphant S.A."/>
            <person name="Watson-Haigh N.S."/>
            <person name="Sumby K.M."/>
            <person name="Gardner J.M."/>
            <person name="Jiranek V."/>
        </authorList>
    </citation>
    <scope>NUCLEOTIDE SEQUENCE</scope>
    <source>
        <strain evidence="3">KI4_B1</strain>
    </source>
</reference>
<proteinExistence type="predicted"/>
<evidence type="ECO:0000259" key="2">
    <source>
        <dbReference type="Pfam" id="PF12146"/>
    </source>
</evidence>
<dbReference type="PANTHER" id="PTHR43358:SF4">
    <property type="entry name" value="ALPHA_BETA HYDROLASE FOLD-1 DOMAIN-CONTAINING PROTEIN"/>
    <property type="match status" value="1"/>
</dbReference>
<dbReference type="Pfam" id="PF12146">
    <property type="entry name" value="Hydrolase_4"/>
    <property type="match status" value="1"/>
</dbReference>
<gene>
    <name evidence="3" type="ORF">M3M40_05480</name>
</gene>
<dbReference type="EMBL" id="CP097119">
    <property type="protein sequence ID" value="USS88937.1"/>
    <property type="molecule type" value="Genomic_DNA"/>
</dbReference>
<evidence type="ECO:0000256" key="1">
    <source>
        <dbReference type="SAM" id="Phobius"/>
    </source>
</evidence>
<feature type="domain" description="Serine aminopeptidase S33" evidence="2">
    <location>
        <begin position="83"/>
        <end position="227"/>
    </location>
</feature>
<feature type="transmembrane region" description="Helical" evidence="1">
    <location>
        <begin position="12"/>
        <end position="33"/>
    </location>
</feature>
<keyword evidence="3" id="KW-0378">Hydrolase</keyword>